<dbReference type="PIRSF" id="PIRSF002144">
    <property type="entry name" value="Ribosomal_S19"/>
    <property type="match status" value="1"/>
</dbReference>
<keyword evidence="2 7" id="KW-0699">rRNA-binding</keyword>
<evidence type="ECO:0000256" key="1">
    <source>
        <dbReference type="ARBA" id="ARBA00007345"/>
    </source>
</evidence>
<feature type="region of interest" description="Disordered" evidence="9">
    <location>
        <begin position="81"/>
        <end position="104"/>
    </location>
</feature>
<dbReference type="FunFam" id="3.30.860.10:FF:000001">
    <property type="entry name" value="30S ribosomal protein S19"/>
    <property type="match status" value="1"/>
</dbReference>
<dbReference type="InterPro" id="IPR020934">
    <property type="entry name" value="Ribosomal_uS19_CS"/>
</dbReference>
<evidence type="ECO:0000256" key="7">
    <source>
        <dbReference type="HAMAP-Rule" id="MF_00531"/>
    </source>
</evidence>
<evidence type="ECO:0000256" key="5">
    <source>
        <dbReference type="ARBA" id="ARBA00023274"/>
    </source>
</evidence>
<dbReference type="SUPFAM" id="SSF54570">
    <property type="entry name" value="Ribosomal protein S19"/>
    <property type="match status" value="1"/>
</dbReference>
<dbReference type="InterPro" id="IPR002222">
    <property type="entry name" value="Ribosomal_uS19"/>
</dbReference>
<evidence type="ECO:0000256" key="6">
    <source>
        <dbReference type="ARBA" id="ARBA00035163"/>
    </source>
</evidence>
<keyword evidence="11" id="KW-1185">Reference proteome</keyword>
<sequence length="104" mass="11203">MARSAKKGPYVEARLLKRVEELNGSGTKKVLKTWSRASMIVPPMVGHTIAVHNGRTHVPVYISENMIGHKLGEFALTRRFTGHSGQERSVPTAAAAPKAASAAK</sequence>
<dbReference type="GO" id="GO:0015935">
    <property type="term" value="C:small ribosomal subunit"/>
    <property type="evidence" value="ECO:0007669"/>
    <property type="project" value="InterPro"/>
</dbReference>
<dbReference type="NCBIfam" id="TIGR01050">
    <property type="entry name" value="rpsS_bact"/>
    <property type="match status" value="1"/>
</dbReference>
<dbReference type="InterPro" id="IPR023575">
    <property type="entry name" value="Ribosomal_uS19_SF"/>
</dbReference>
<name>A0A6L5Y9C8_9BACT</name>
<dbReference type="AlphaFoldDB" id="A0A6L5Y9C8"/>
<evidence type="ECO:0000256" key="3">
    <source>
        <dbReference type="ARBA" id="ARBA00022884"/>
    </source>
</evidence>
<evidence type="ECO:0000313" key="11">
    <source>
        <dbReference type="Proteomes" id="UP000473699"/>
    </source>
</evidence>
<dbReference type="PANTHER" id="PTHR11880:SF8">
    <property type="entry name" value="SMALL RIBOSOMAL SUBUNIT PROTEIN US19M"/>
    <property type="match status" value="1"/>
</dbReference>
<dbReference type="PANTHER" id="PTHR11880">
    <property type="entry name" value="RIBOSOMAL PROTEIN S19P FAMILY MEMBER"/>
    <property type="match status" value="1"/>
</dbReference>
<evidence type="ECO:0000256" key="2">
    <source>
        <dbReference type="ARBA" id="ARBA00022730"/>
    </source>
</evidence>
<protein>
    <recommendedName>
        <fullName evidence="6 7">Small ribosomal subunit protein uS19</fullName>
    </recommendedName>
</protein>
<keyword evidence="5 7" id="KW-0687">Ribonucleoprotein</keyword>
<dbReference type="InterPro" id="IPR005732">
    <property type="entry name" value="Ribosomal_uS19_bac-type"/>
</dbReference>
<gene>
    <name evidence="7 10" type="primary">rpsS</name>
    <name evidence="10" type="ORF">FYJ74_01890</name>
</gene>
<dbReference type="RefSeq" id="WP_154527940.1">
    <property type="nucleotide sequence ID" value="NZ_VUNH01000002.1"/>
</dbReference>
<evidence type="ECO:0000256" key="4">
    <source>
        <dbReference type="ARBA" id="ARBA00022980"/>
    </source>
</evidence>
<dbReference type="Gene3D" id="3.30.860.10">
    <property type="entry name" value="30s Ribosomal Protein S19, Chain A"/>
    <property type="match status" value="1"/>
</dbReference>
<dbReference type="Proteomes" id="UP000473699">
    <property type="component" value="Unassembled WGS sequence"/>
</dbReference>
<reference evidence="10 11" key="1">
    <citation type="submission" date="2019-08" db="EMBL/GenBank/DDBJ databases">
        <title>In-depth cultivation of the pig gut microbiome towards novel bacterial diversity and tailored functional studies.</title>
        <authorList>
            <person name="Wylensek D."/>
            <person name="Hitch T.C.A."/>
            <person name="Clavel T."/>
        </authorList>
    </citation>
    <scope>NUCLEOTIDE SEQUENCE [LARGE SCALE GENOMIC DNA]</scope>
    <source>
        <strain evidence="10 11">SM-530-WT-4B</strain>
    </source>
</reference>
<proteinExistence type="inferred from homology"/>
<evidence type="ECO:0000313" key="10">
    <source>
        <dbReference type="EMBL" id="MST54803.1"/>
    </source>
</evidence>
<accession>A0A6L5Y9C8</accession>
<comment type="caution">
    <text evidence="10">The sequence shown here is derived from an EMBL/GenBank/DDBJ whole genome shotgun (WGS) entry which is preliminary data.</text>
</comment>
<dbReference type="GO" id="GO:0000028">
    <property type="term" value="P:ribosomal small subunit assembly"/>
    <property type="evidence" value="ECO:0007669"/>
    <property type="project" value="TreeGrafter"/>
</dbReference>
<dbReference type="EMBL" id="VUNH01000002">
    <property type="protein sequence ID" value="MST54803.1"/>
    <property type="molecule type" value="Genomic_DNA"/>
</dbReference>
<dbReference type="GO" id="GO:0006412">
    <property type="term" value="P:translation"/>
    <property type="evidence" value="ECO:0007669"/>
    <property type="project" value="UniProtKB-UniRule"/>
</dbReference>
<dbReference type="GO" id="GO:0019843">
    <property type="term" value="F:rRNA binding"/>
    <property type="evidence" value="ECO:0007669"/>
    <property type="project" value="UniProtKB-UniRule"/>
</dbReference>
<dbReference type="GO" id="GO:0005737">
    <property type="term" value="C:cytoplasm"/>
    <property type="evidence" value="ECO:0007669"/>
    <property type="project" value="UniProtKB-ARBA"/>
</dbReference>
<feature type="compositionally biased region" description="Low complexity" evidence="9">
    <location>
        <begin position="93"/>
        <end position="104"/>
    </location>
</feature>
<dbReference type="PRINTS" id="PR00975">
    <property type="entry name" value="RIBOSOMALS19"/>
</dbReference>
<dbReference type="HAMAP" id="MF_00531">
    <property type="entry name" value="Ribosomal_uS19"/>
    <property type="match status" value="1"/>
</dbReference>
<keyword evidence="3 7" id="KW-0694">RNA-binding</keyword>
<keyword evidence="4 7" id="KW-0689">Ribosomal protein</keyword>
<comment type="similarity">
    <text evidence="1 7 8">Belongs to the universal ribosomal protein uS19 family.</text>
</comment>
<dbReference type="PROSITE" id="PS00323">
    <property type="entry name" value="RIBOSOMAL_S19"/>
    <property type="match status" value="1"/>
</dbReference>
<dbReference type="Pfam" id="PF00203">
    <property type="entry name" value="Ribosomal_S19"/>
    <property type="match status" value="1"/>
</dbReference>
<evidence type="ECO:0000256" key="9">
    <source>
        <dbReference type="SAM" id="MobiDB-lite"/>
    </source>
</evidence>
<organism evidence="10 11">
    <name type="scientific">Pyramidobacter porci</name>
    <dbReference type="NCBI Taxonomy" id="2605789"/>
    <lineage>
        <taxon>Bacteria</taxon>
        <taxon>Thermotogati</taxon>
        <taxon>Synergistota</taxon>
        <taxon>Synergistia</taxon>
        <taxon>Synergistales</taxon>
        <taxon>Dethiosulfovibrionaceae</taxon>
        <taxon>Pyramidobacter</taxon>
    </lineage>
</organism>
<dbReference type="GO" id="GO:0003735">
    <property type="term" value="F:structural constituent of ribosome"/>
    <property type="evidence" value="ECO:0007669"/>
    <property type="project" value="InterPro"/>
</dbReference>
<evidence type="ECO:0000256" key="8">
    <source>
        <dbReference type="RuleBase" id="RU003485"/>
    </source>
</evidence>
<comment type="function">
    <text evidence="7">Protein S19 forms a complex with S13 that binds strongly to the 16S ribosomal RNA.</text>
</comment>